<sequence>MASRRRPFMSSFKKPPSTSFEDLTPVANSDSQNHSANPSNQGSSFASIGNLQSMNSIEDSLPGFFDQHHSENRSNRGSSSASIGDLQSLNSIDNSLPESFDQVEGDQECSVEIDKKHLKWNNQMDVVFMDSLLDQMLKGQKIGGSFTSSAYRAASNAVSTKFSVHCDSSHVRNRLKTLKRNLAMAKDMLTTDSGFGYNHSTQLIEATAGVWAAYLKVYLIQQMAMQAASPATALPGAQVVGNAFVEQYYHILHESPELVYKFYQDSSVLSRPNSNGVMTSVTTMQAINDRILSLDYGNYKAEIKTADAQESYKEGVIVLVTGYLTGKDNVRRKFTQTFFLAPQEKGYFVLNDVFRYVEESESLEVNSMSVNGINDNTLVSPLPSDPEPIRGPDHSVLEPAVTFEAEDINNGAEVCDPSDHEEESVIEGEVIDEPPTHSSEIEANTVVNSDTSAAQEGKKSYASIVKVTKVTKAFTPVYVPTSRMRVAPANADQQSVGPAKPAPELEASAPVSDIAPESTTAHEEVEGHSIYIRNLPLNATVTQLEEEFIKFGRIKHGGIQVRSNKQQGFCFGFVEFESLDSMQAAIQASPLTIRGHQAVVEEKRTTTRVGSSGRGRYTSGRGGFRNDSFRNRGHYGGGRAYSRNEFRNQGEFSGRPKGPSGRNGEGYQRVDQNGSGRGGRQGGMNNNKSVASG</sequence>
<dbReference type="EMBL" id="CM045759">
    <property type="protein sequence ID" value="KAI8019739.1"/>
    <property type="molecule type" value="Genomic_DNA"/>
</dbReference>
<comment type="caution">
    <text evidence="1">The sequence shown here is derived from an EMBL/GenBank/DDBJ whole genome shotgun (WGS) entry which is preliminary data.</text>
</comment>
<evidence type="ECO:0000313" key="1">
    <source>
        <dbReference type="EMBL" id="KAI8019739.1"/>
    </source>
</evidence>
<evidence type="ECO:0000313" key="2">
    <source>
        <dbReference type="Proteomes" id="UP001060215"/>
    </source>
</evidence>
<accession>A0ACC0I272</accession>
<organism evidence="1 2">
    <name type="scientific">Camellia lanceoleosa</name>
    <dbReference type="NCBI Taxonomy" id="1840588"/>
    <lineage>
        <taxon>Eukaryota</taxon>
        <taxon>Viridiplantae</taxon>
        <taxon>Streptophyta</taxon>
        <taxon>Embryophyta</taxon>
        <taxon>Tracheophyta</taxon>
        <taxon>Spermatophyta</taxon>
        <taxon>Magnoliopsida</taxon>
        <taxon>eudicotyledons</taxon>
        <taxon>Gunneridae</taxon>
        <taxon>Pentapetalae</taxon>
        <taxon>asterids</taxon>
        <taxon>Ericales</taxon>
        <taxon>Theaceae</taxon>
        <taxon>Camellia</taxon>
    </lineage>
</organism>
<reference evidence="1 2" key="1">
    <citation type="journal article" date="2022" name="Plant J.">
        <title>Chromosome-level genome of Camellia lanceoleosa provides a valuable resource for understanding genome evolution and self-incompatibility.</title>
        <authorList>
            <person name="Gong W."/>
            <person name="Xiao S."/>
            <person name="Wang L."/>
            <person name="Liao Z."/>
            <person name="Chang Y."/>
            <person name="Mo W."/>
            <person name="Hu G."/>
            <person name="Li W."/>
            <person name="Zhao G."/>
            <person name="Zhu H."/>
            <person name="Hu X."/>
            <person name="Ji K."/>
            <person name="Xiang X."/>
            <person name="Song Q."/>
            <person name="Yuan D."/>
            <person name="Jin S."/>
            <person name="Zhang L."/>
        </authorList>
    </citation>
    <scope>NUCLEOTIDE SEQUENCE [LARGE SCALE GENOMIC DNA]</scope>
    <source>
        <strain evidence="1">SQ_2022a</strain>
    </source>
</reference>
<dbReference type="Proteomes" id="UP001060215">
    <property type="component" value="Chromosome 2"/>
</dbReference>
<gene>
    <name evidence="1" type="ORF">LOK49_LG04G01839</name>
</gene>
<name>A0ACC0I272_9ERIC</name>
<keyword evidence="2" id="KW-1185">Reference proteome</keyword>
<protein>
    <submittedName>
        <fullName evidence="1">Nuclear transport factor 2</fullName>
    </submittedName>
</protein>
<proteinExistence type="predicted"/>